<feature type="domain" description="GOLD" evidence="5">
    <location>
        <begin position="858"/>
        <end position="966"/>
    </location>
</feature>
<feature type="domain" description="CRAL-TRIO" evidence="4">
    <location>
        <begin position="208"/>
        <end position="398"/>
    </location>
</feature>
<dbReference type="PRINTS" id="PR00180">
    <property type="entry name" value="CRETINALDHBP"/>
</dbReference>
<dbReference type="PROSITE" id="PS50191">
    <property type="entry name" value="CRAL_TRIO"/>
    <property type="match status" value="2"/>
</dbReference>
<evidence type="ECO:0000259" key="4">
    <source>
        <dbReference type="PROSITE" id="PS50191"/>
    </source>
</evidence>
<feature type="domain" description="CRAL-TRIO" evidence="4">
    <location>
        <begin position="659"/>
        <end position="832"/>
    </location>
</feature>
<dbReference type="GO" id="GO:0008289">
    <property type="term" value="F:lipid binding"/>
    <property type="evidence" value="ECO:0007669"/>
    <property type="project" value="UniProtKB-KW"/>
</dbReference>
<dbReference type="CDD" id="cd00170">
    <property type="entry name" value="SEC14"/>
    <property type="match status" value="2"/>
</dbReference>
<dbReference type="SMART" id="SM00516">
    <property type="entry name" value="SEC14"/>
    <property type="match status" value="2"/>
</dbReference>
<dbReference type="InterPro" id="IPR011074">
    <property type="entry name" value="CRAL/TRIO_N_dom"/>
</dbReference>
<dbReference type="SUPFAM" id="SSF46938">
    <property type="entry name" value="CRAL/TRIO N-terminal domain"/>
    <property type="match status" value="2"/>
</dbReference>
<dbReference type="InterPro" id="IPR001251">
    <property type="entry name" value="CRAL-TRIO_dom"/>
</dbReference>
<evidence type="ECO:0000259" key="5">
    <source>
        <dbReference type="PROSITE" id="PS50866"/>
    </source>
</evidence>
<dbReference type="FunFam" id="2.60.120.680:FF:000001">
    <property type="entry name" value="SEC14-like protein 2 isoform X1"/>
    <property type="match status" value="1"/>
</dbReference>
<feature type="region of interest" description="Disordered" evidence="3">
    <location>
        <begin position="24"/>
        <end position="95"/>
    </location>
</feature>
<keyword evidence="1" id="KW-0813">Transport</keyword>
<dbReference type="SUPFAM" id="SSF52087">
    <property type="entry name" value="CRAL/TRIO domain"/>
    <property type="match status" value="2"/>
</dbReference>
<dbReference type="SMART" id="SM01100">
    <property type="entry name" value="CRAL_TRIO_N"/>
    <property type="match status" value="2"/>
</dbReference>
<dbReference type="Gene3D" id="3.40.525.10">
    <property type="entry name" value="CRAL-TRIO lipid binding domain"/>
    <property type="match status" value="2"/>
</dbReference>
<name>A0A8J6DVF0_GALPY</name>
<sequence length="983" mass="110632">GQLRRGQAVDLRRVLRTCAARPLCPGHHERQSRGPEPPATGDADQGEGLRQWVGLGRGGTAESAHPTETPVLKRGEGPRILKGRGTLESASVQPSSSNAVKLWRSCERSCGGDSGQGPSLGTSGSKSSFAPLCCALTPAALAPFPGCGGGFRNNVQDLLPTLPKPDDYFLLRWLRARNFDLQKAEDMLRKYAEFRKQQDLDNILTWQPSEVIQRYDSGGLCGYDYEGCPVWFDIIGTLDPKGILLSASKQEMIRKRIKACELLLHHCELQSEKLGRRVETVLMVFDMEGLSLRHLWKPAVEVYQQFFAILEANYPETLKNLIVIRELSLLWPSFPGGGSCVSAPKLFPVAFNLVKSFMSEETRRKIVILGGNWKQELTKIISPDQLPKEFGGTMTDPDGNPKCLSKVQETRPGDGEGRDLVRCGPAHLDLLTQINYGGDVPKSYYVHNQVKMQYEHTATVGRGSSLQVENEILFPGCVLRWQFAAEGGDIGFGIFLKTRMGQRQHAGEMTEVLPTQRYNAHMVPEDGSLTCVEAGVYVLRFDNTYSLVFSKKLSYTVEVLLPDKASEEKIQSFEATKPSPTHIMSGRVGDLSPKQAEALAKFRENVQDVLPALPNPDDYFLLRWLRARSFDLQKSEAMLRKYMEFRKTMDIDHILDWQPPEVIQKYMPGGLCGYDRDGCPVWYDIIGPLDPKGLLFSVTKQDLLKTKMRDCERILHECDLQTERLGRKIETIVMIFDCEGLGLKHFWKPLVEVYQEFFGLLEENYPETLKFMLIVKATKLFPVGYNLMKPFLSEDTRRKIVVLGTNWKEGLLKLISPEELPAQFGGTMTDPDGNPKCLTKINYGGEIPKSMYVRDQVKTQYEHSVQISRGSSHQVEYEILFPGCVLRWQFSSDGADIGFGVFLKTKMGERQRAGEMTEVLTSQRYNAHMVPEDGSLTCAEAGVYVLRFDNTYSFVHAKKVSFTVEVLLPDEGMQKYDKEYTPI</sequence>
<proteinExistence type="predicted"/>
<dbReference type="PROSITE" id="PS50866">
    <property type="entry name" value="GOLD"/>
    <property type="match status" value="2"/>
</dbReference>
<dbReference type="InterPro" id="IPR036273">
    <property type="entry name" value="CRAL/TRIO_N_dom_sf"/>
</dbReference>
<dbReference type="InterPro" id="IPR036865">
    <property type="entry name" value="CRAL-TRIO_dom_sf"/>
</dbReference>
<dbReference type="EMBL" id="JAGFMF010011483">
    <property type="protein sequence ID" value="KAG8521255.1"/>
    <property type="molecule type" value="Genomic_DNA"/>
</dbReference>
<evidence type="ECO:0000256" key="3">
    <source>
        <dbReference type="SAM" id="MobiDB-lite"/>
    </source>
</evidence>
<evidence type="ECO:0000313" key="7">
    <source>
        <dbReference type="Proteomes" id="UP000700334"/>
    </source>
</evidence>
<protein>
    <submittedName>
        <fullName evidence="6">SEC14-like protein 3</fullName>
    </submittedName>
</protein>
<dbReference type="Pfam" id="PF00650">
    <property type="entry name" value="CRAL_TRIO"/>
    <property type="match status" value="3"/>
</dbReference>
<dbReference type="InterPro" id="IPR051064">
    <property type="entry name" value="SEC14/CRAL-TRIO_domain"/>
</dbReference>
<dbReference type="InterPro" id="IPR036598">
    <property type="entry name" value="GOLD_dom_sf"/>
</dbReference>
<dbReference type="SUPFAM" id="SSF101576">
    <property type="entry name" value="Supernatant protein factor (SPF), C-terminal domain"/>
    <property type="match status" value="2"/>
</dbReference>
<keyword evidence="7" id="KW-1185">Reference proteome</keyword>
<dbReference type="FunFam" id="3.40.525.10:FF:000009">
    <property type="entry name" value="SEC14-like 2 (S. cerevisiae)"/>
    <property type="match status" value="1"/>
</dbReference>
<feature type="domain" description="GOLD" evidence="5">
    <location>
        <begin position="451"/>
        <end position="559"/>
    </location>
</feature>
<gene>
    <name evidence="6" type="ORF">J0S82_017628</name>
</gene>
<dbReference type="Pfam" id="PF03765">
    <property type="entry name" value="CRAL_TRIO_N"/>
    <property type="match status" value="1"/>
</dbReference>
<dbReference type="AlphaFoldDB" id="A0A8J6DVF0"/>
<dbReference type="PANTHER" id="PTHR23324">
    <property type="entry name" value="SEC14 RELATED PROTEIN"/>
    <property type="match status" value="1"/>
</dbReference>
<reference evidence="6" key="1">
    <citation type="journal article" date="2021" name="Evol. Appl.">
        <title>The genome of the Pyrenean desman and the effects of bottlenecks and inbreeding on the genomic landscape of an endangered species.</title>
        <authorList>
            <person name="Escoda L."/>
            <person name="Castresana J."/>
        </authorList>
    </citation>
    <scope>NUCLEOTIDE SEQUENCE</scope>
    <source>
        <strain evidence="6">IBE-C5619</strain>
    </source>
</reference>
<organism evidence="6 7">
    <name type="scientific">Galemys pyrenaicus</name>
    <name type="common">Iberian desman</name>
    <name type="synonym">Pyrenean desman</name>
    <dbReference type="NCBI Taxonomy" id="202257"/>
    <lineage>
        <taxon>Eukaryota</taxon>
        <taxon>Metazoa</taxon>
        <taxon>Chordata</taxon>
        <taxon>Craniata</taxon>
        <taxon>Vertebrata</taxon>
        <taxon>Euteleostomi</taxon>
        <taxon>Mammalia</taxon>
        <taxon>Eutheria</taxon>
        <taxon>Laurasiatheria</taxon>
        <taxon>Eulipotyphla</taxon>
        <taxon>Talpidae</taxon>
        <taxon>Galemys</taxon>
    </lineage>
</organism>
<comment type="caution">
    <text evidence="6">The sequence shown here is derived from an EMBL/GenBank/DDBJ whole genome shotgun (WGS) entry which is preliminary data.</text>
</comment>
<dbReference type="Proteomes" id="UP000700334">
    <property type="component" value="Unassembled WGS sequence"/>
</dbReference>
<accession>A0A8J6DVF0</accession>
<dbReference type="PANTHER" id="PTHR23324:SF62">
    <property type="entry name" value="SEC14-LIKE PROTEIN 3"/>
    <property type="match status" value="1"/>
</dbReference>
<dbReference type="GO" id="GO:0005737">
    <property type="term" value="C:cytoplasm"/>
    <property type="evidence" value="ECO:0007669"/>
    <property type="project" value="TreeGrafter"/>
</dbReference>
<keyword evidence="2" id="KW-0446">Lipid-binding</keyword>
<dbReference type="OrthoDB" id="1434354at2759"/>
<evidence type="ECO:0000256" key="2">
    <source>
        <dbReference type="ARBA" id="ARBA00023121"/>
    </source>
</evidence>
<evidence type="ECO:0000256" key="1">
    <source>
        <dbReference type="ARBA" id="ARBA00022448"/>
    </source>
</evidence>
<feature type="non-terminal residue" evidence="6">
    <location>
        <position position="983"/>
    </location>
</feature>
<dbReference type="InterPro" id="IPR009038">
    <property type="entry name" value="GOLD_dom"/>
</dbReference>
<evidence type="ECO:0000313" key="6">
    <source>
        <dbReference type="EMBL" id="KAG8521255.1"/>
    </source>
</evidence>
<dbReference type="Gene3D" id="2.60.120.680">
    <property type="entry name" value="GOLD domain"/>
    <property type="match status" value="2"/>
</dbReference>